<dbReference type="EMBL" id="GL379592">
    <property type="protein sequence ID" value="EFL91660.1"/>
    <property type="molecule type" value="Genomic_DNA"/>
</dbReference>
<dbReference type="InterPro" id="IPR018704">
    <property type="entry name" value="SecYEG/CpoB_TPR"/>
</dbReference>
<dbReference type="InterPro" id="IPR026039">
    <property type="entry name" value="YfgM"/>
</dbReference>
<dbReference type="Gene3D" id="1.25.40.10">
    <property type="entry name" value="Tetratricopeptide repeat domain"/>
    <property type="match status" value="1"/>
</dbReference>
<accession>E0WSX5</accession>
<organism evidence="11 12">
    <name type="scientific">Candidatus Regiella insecticola LSR1</name>
    <dbReference type="NCBI Taxonomy" id="663321"/>
    <lineage>
        <taxon>Bacteria</taxon>
        <taxon>Pseudomonadati</taxon>
        <taxon>Pseudomonadota</taxon>
        <taxon>Gammaproteobacteria</taxon>
        <taxon>Enterobacterales</taxon>
        <taxon>Enterobacteriaceae</taxon>
        <taxon>aphid secondary symbionts</taxon>
        <taxon>Candidatus Regiella</taxon>
    </lineage>
</organism>
<keyword evidence="2" id="KW-1003">Cell membrane</keyword>
<evidence type="ECO:0000256" key="8">
    <source>
        <dbReference type="ARBA" id="ARBA00024235"/>
    </source>
</evidence>
<proteinExistence type="inferred from homology"/>
<evidence type="ECO:0000259" key="10">
    <source>
        <dbReference type="Pfam" id="PF09976"/>
    </source>
</evidence>
<dbReference type="PIRSF" id="PIRSF006170">
    <property type="entry name" value="YfgM"/>
    <property type="match status" value="1"/>
</dbReference>
<evidence type="ECO:0000256" key="3">
    <source>
        <dbReference type="ARBA" id="ARBA00022692"/>
    </source>
</evidence>
<dbReference type="GO" id="GO:0005886">
    <property type="term" value="C:plasma membrane"/>
    <property type="evidence" value="ECO:0007669"/>
    <property type="project" value="UniProtKB-SubCell"/>
</dbReference>
<dbReference type="RefSeq" id="WP_006704826.1">
    <property type="nucleotide sequence ID" value="NZ_CAWLGB010000004.1"/>
</dbReference>
<evidence type="ECO:0000256" key="6">
    <source>
        <dbReference type="ARBA" id="ARBA00023186"/>
    </source>
</evidence>
<keyword evidence="5 9" id="KW-0472">Membrane</keyword>
<sequence length="212" mass="23879">MEIYTTENEQADAVRRFFSENAKILVVSVLLIITVLIGWHYWQNNQNTAMKNAASSYQQVSEILTDNKKAAVTKSDDNTNDVAEQFVRENDNNYAVFIALELANRFVVQKIFDKAEQQLMLALTKTKDTNLLSLTNLRLAKLQLQLKKPDQALKTLNSVEGEAWVAMAEDVRGDIFLNKGDIPAARAAYTKATEVNAAQTLQTLLRLKLDNL</sequence>
<gene>
    <name evidence="11" type="ORF">REG_1110</name>
</gene>
<evidence type="ECO:0000256" key="9">
    <source>
        <dbReference type="SAM" id="Phobius"/>
    </source>
</evidence>
<dbReference type="HOGENOM" id="CLU_084785_0_0_6"/>
<dbReference type="Pfam" id="PF09976">
    <property type="entry name" value="TPR_21"/>
    <property type="match status" value="1"/>
</dbReference>
<reference evidence="11" key="1">
    <citation type="journal article" date="2009" name="Environ. Microbiol.">
        <title>Dynamics of genome evolution in facultative symbionts of aphids.</title>
        <authorList>
            <person name="Degnan P.H."/>
            <person name="Leonardo T.E."/>
            <person name="Cass B.N."/>
            <person name="Hurwitz B."/>
            <person name="Stern D."/>
            <person name="Gibbs R.A."/>
            <person name="Richards S."/>
            <person name="Moran N.A."/>
        </authorList>
    </citation>
    <scope>NUCLEOTIDE SEQUENCE [LARGE SCALE GENOMIC DNA]</scope>
    <source>
        <strain evidence="11">LSR1</strain>
    </source>
</reference>
<evidence type="ECO:0000256" key="2">
    <source>
        <dbReference type="ARBA" id="ARBA00022475"/>
    </source>
</evidence>
<comment type="similarity">
    <text evidence="7">Belongs to the YfgM family.</text>
</comment>
<dbReference type="AlphaFoldDB" id="E0WSX5"/>
<dbReference type="Proteomes" id="UP000005726">
    <property type="component" value="Unassembled WGS sequence"/>
</dbReference>
<dbReference type="PANTHER" id="PTHR38035:SF1">
    <property type="entry name" value="ANCILLARY SECYEG TRANSLOCON SUBUNIT"/>
    <property type="match status" value="1"/>
</dbReference>
<evidence type="ECO:0000256" key="4">
    <source>
        <dbReference type="ARBA" id="ARBA00022989"/>
    </source>
</evidence>
<keyword evidence="4 9" id="KW-1133">Transmembrane helix</keyword>
<evidence type="ECO:0000313" key="11">
    <source>
        <dbReference type="EMBL" id="EFL91660.1"/>
    </source>
</evidence>
<feature type="transmembrane region" description="Helical" evidence="9">
    <location>
        <begin position="24"/>
        <end position="42"/>
    </location>
</feature>
<keyword evidence="3 9" id="KW-0812">Transmembrane</keyword>
<keyword evidence="12" id="KW-1185">Reference proteome</keyword>
<dbReference type="PANTHER" id="PTHR38035">
    <property type="entry name" value="UPF0070 PROTEIN YFGM"/>
    <property type="match status" value="1"/>
</dbReference>
<comment type="subcellular location">
    <subcellularLocation>
        <location evidence="1">Cell membrane</location>
        <topology evidence="1">Single-pass type II membrane protein</topology>
    </subcellularLocation>
</comment>
<evidence type="ECO:0000256" key="5">
    <source>
        <dbReference type="ARBA" id="ARBA00023136"/>
    </source>
</evidence>
<evidence type="ECO:0000313" key="12">
    <source>
        <dbReference type="Proteomes" id="UP000005726"/>
    </source>
</evidence>
<name>E0WSX5_9ENTR</name>
<keyword evidence="6" id="KW-0143">Chaperone</keyword>
<dbReference type="InterPro" id="IPR011990">
    <property type="entry name" value="TPR-like_helical_dom_sf"/>
</dbReference>
<feature type="domain" description="Ancillary SecYEG translocon subunit/Cell division coordinator CpoB TPR" evidence="10">
    <location>
        <begin position="15"/>
        <end position="212"/>
    </location>
</feature>
<evidence type="ECO:0000256" key="1">
    <source>
        <dbReference type="ARBA" id="ARBA00004401"/>
    </source>
</evidence>
<protein>
    <recommendedName>
        <fullName evidence="8">Ancillary SecYEG translocon subunit</fullName>
    </recommendedName>
</protein>
<evidence type="ECO:0000256" key="7">
    <source>
        <dbReference type="ARBA" id="ARBA00024197"/>
    </source>
</evidence>
<dbReference type="SUPFAM" id="SSF48452">
    <property type="entry name" value="TPR-like"/>
    <property type="match status" value="1"/>
</dbReference>
<dbReference type="GO" id="GO:0044877">
    <property type="term" value="F:protein-containing complex binding"/>
    <property type="evidence" value="ECO:0007669"/>
    <property type="project" value="InterPro"/>
</dbReference>